<evidence type="ECO:0000256" key="2">
    <source>
        <dbReference type="ARBA" id="ARBA00022475"/>
    </source>
</evidence>
<feature type="transmembrane region" description="Helical" evidence="6">
    <location>
        <begin position="38"/>
        <end position="58"/>
    </location>
</feature>
<evidence type="ECO:0000259" key="7">
    <source>
        <dbReference type="Pfam" id="PF00892"/>
    </source>
</evidence>
<feature type="transmembrane region" description="Helical" evidence="6">
    <location>
        <begin position="289"/>
        <end position="306"/>
    </location>
</feature>
<dbReference type="SUPFAM" id="SSF103481">
    <property type="entry name" value="Multidrug resistance efflux transporter EmrE"/>
    <property type="match status" value="2"/>
</dbReference>
<organism evidence="8 9">
    <name type="scientific">Francisella halioticida</name>
    <dbReference type="NCBI Taxonomy" id="549298"/>
    <lineage>
        <taxon>Bacteria</taxon>
        <taxon>Pseudomonadati</taxon>
        <taxon>Pseudomonadota</taxon>
        <taxon>Gammaproteobacteria</taxon>
        <taxon>Thiotrichales</taxon>
        <taxon>Francisellaceae</taxon>
        <taxon>Francisella</taxon>
    </lineage>
</organism>
<proteinExistence type="predicted"/>
<evidence type="ECO:0000256" key="3">
    <source>
        <dbReference type="ARBA" id="ARBA00022692"/>
    </source>
</evidence>
<keyword evidence="3 6" id="KW-0812">Transmembrane</keyword>
<keyword evidence="5 6" id="KW-0472">Membrane</keyword>
<evidence type="ECO:0000256" key="6">
    <source>
        <dbReference type="SAM" id="Phobius"/>
    </source>
</evidence>
<dbReference type="EMBL" id="CP022132">
    <property type="protein sequence ID" value="ASG67801.1"/>
    <property type="molecule type" value="Genomic_DNA"/>
</dbReference>
<reference evidence="8 9" key="1">
    <citation type="submission" date="2017-06" db="EMBL/GenBank/DDBJ databases">
        <title>Complete genome of Francisella halioticida.</title>
        <authorList>
            <person name="Sjodin A."/>
        </authorList>
    </citation>
    <scope>NUCLEOTIDE SEQUENCE [LARGE SCALE GENOMIC DNA]</scope>
    <source>
        <strain evidence="8 9">DSM 23729</strain>
    </source>
</reference>
<evidence type="ECO:0000313" key="9">
    <source>
        <dbReference type="Proteomes" id="UP000249910"/>
    </source>
</evidence>
<evidence type="ECO:0000256" key="1">
    <source>
        <dbReference type="ARBA" id="ARBA00004651"/>
    </source>
</evidence>
<evidence type="ECO:0000256" key="4">
    <source>
        <dbReference type="ARBA" id="ARBA00022989"/>
    </source>
</evidence>
<feature type="domain" description="EamA" evidence="7">
    <location>
        <begin position="167"/>
        <end position="305"/>
    </location>
</feature>
<dbReference type="PANTHER" id="PTHR32322">
    <property type="entry name" value="INNER MEMBRANE TRANSPORTER"/>
    <property type="match status" value="1"/>
</dbReference>
<sequence>MKHKVVWGWVAALTVVIIWGLTGVVSKPLSQGIDPINLTLYRSITSIIGLGVIVWLASKKESLSKELGSSLKIDSFKSLFLLFFCGVVGQGLFTYFNFLSLKHIGATENMVVQGMQPFATVLFGVIFFHFRMKFRQWITLFISLLLVIWITISTNAGTSEQQDNYILGYLFVILSMCSLAFTAHLRNHLAKKFGSGISMFYQYIGEAFMFMIIIIVLKHSLSDFKIILFNPLLLFLLIFLGVGISGISYLIQLYSFKYITVEKSTMTLNLMPLVGYISAIILFGEIATYSITIGIILLVIMLYIFNKDN</sequence>
<feature type="transmembrane region" description="Helical" evidence="6">
    <location>
        <begin position="137"/>
        <end position="154"/>
    </location>
</feature>
<gene>
    <name evidence="8" type="ORF">CDV26_04825</name>
</gene>
<feature type="transmembrane region" description="Helical" evidence="6">
    <location>
        <begin position="79"/>
        <end position="98"/>
    </location>
</feature>
<accession>A0ABN5AV39</accession>
<comment type="subcellular location">
    <subcellularLocation>
        <location evidence="1">Cell membrane</location>
        <topology evidence="1">Multi-pass membrane protein</topology>
    </subcellularLocation>
</comment>
<name>A0ABN5AV39_9GAMM</name>
<feature type="transmembrane region" description="Helical" evidence="6">
    <location>
        <begin position="197"/>
        <end position="217"/>
    </location>
</feature>
<feature type="transmembrane region" description="Helical" evidence="6">
    <location>
        <begin position="232"/>
        <end position="254"/>
    </location>
</feature>
<dbReference type="PANTHER" id="PTHR32322:SF18">
    <property type="entry name" value="S-ADENOSYLMETHIONINE_S-ADENOSYLHOMOCYSTEINE TRANSPORTER"/>
    <property type="match status" value="1"/>
</dbReference>
<keyword evidence="2" id="KW-1003">Cell membrane</keyword>
<dbReference type="InterPro" id="IPR000620">
    <property type="entry name" value="EamA_dom"/>
</dbReference>
<dbReference type="InterPro" id="IPR050638">
    <property type="entry name" value="AA-Vitamin_Transporters"/>
</dbReference>
<keyword evidence="4 6" id="KW-1133">Transmembrane helix</keyword>
<protein>
    <submittedName>
        <fullName evidence="8">Multidrug transporter</fullName>
    </submittedName>
</protein>
<dbReference type="Pfam" id="PF00892">
    <property type="entry name" value="EamA"/>
    <property type="match status" value="2"/>
</dbReference>
<dbReference type="Proteomes" id="UP000249910">
    <property type="component" value="Chromosome"/>
</dbReference>
<feature type="transmembrane region" description="Helical" evidence="6">
    <location>
        <begin position="166"/>
        <end position="185"/>
    </location>
</feature>
<evidence type="ECO:0000256" key="5">
    <source>
        <dbReference type="ARBA" id="ARBA00023136"/>
    </source>
</evidence>
<evidence type="ECO:0000313" key="8">
    <source>
        <dbReference type="EMBL" id="ASG67801.1"/>
    </source>
</evidence>
<feature type="transmembrane region" description="Helical" evidence="6">
    <location>
        <begin position="110"/>
        <end position="130"/>
    </location>
</feature>
<dbReference type="InterPro" id="IPR037185">
    <property type="entry name" value="EmrE-like"/>
</dbReference>
<keyword evidence="9" id="KW-1185">Reference proteome</keyword>
<feature type="transmembrane region" description="Helical" evidence="6">
    <location>
        <begin position="7"/>
        <end position="26"/>
    </location>
</feature>
<feature type="domain" description="EamA" evidence="7">
    <location>
        <begin position="7"/>
        <end position="151"/>
    </location>
</feature>